<evidence type="ECO:0000313" key="5">
    <source>
        <dbReference type="Proteomes" id="UP001242513"/>
    </source>
</evidence>
<evidence type="ECO:0000313" key="2">
    <source>
        <dbReference type="EMBL" id="SDA67490.1"/>
    </source>
</evidence>
<reference evidence="3" key="2">
    <citation type="journal article" date="2022" name="Food Funct.">
        <title>Lactobacillus kefiranofaciens ZW18 from Kefir enhances the anti-tumor effect of anti-programmed cell death 1 (PD-1) immunotherapy by modulating the gut microbiota.</title>
        <authorList>
            <person name="Zhao J."/>
            <person name="Wang Y."/>
            <person name="Wang J."/>
            <person name="Lv M."/>
            <person name="Zhou C."/>
            <person name="Jia L."/>
            <person name="Geng W."/>
        </authorList>
    </citation>
    <scope>NUCLEOTIDE SEQUENCE</scope>
    <source>
        <strain evidence="3">ZW18</strain>
    </source>
</reference>
<feature type="compositionally biased region" description="Polar residues" evidence="1">
    <location>
        <begin position="1"/>
        <end position="24"/>
    </location>
</feature>
<name>A0AAX3UCY0_9LACO</name>
<dbReference type="EMBL" id="FMXC01000036">
    <property type="protein sequence ID" value="SDA67490.1"/>
    <property type="molecule type" value="Genomic_DNA"/>
</dbReference>
<evidence type="ECO:0000256" key="1">
    <source>
        <dbReference type="SAM" id="MobiDB-lite"/>
    </source>
</evidence>
<dbReference type="Proteomes" id="UP000181860">
    <property type="component" value="Unassembled WGS sequence"/>
</dbReference>
<organism evidence="3 5">
    <name type="scientific">Lactobacillus kefiranofaciens</name>
    <dbReference type="NCBI Taxonomy" id="267818"/>
    <lineage>
        <taxon>Bacteria</taxon>
        <taxon>Bacillati</taxon>
        <taxon>Bacillota</taxon>
        <taxon>Bacilli</taxon>
        <taxon>Lactobacillales</taxon>
        <taxon>Lactobacillaceae</taxon>
        <taxon>Lactobacillus</taxon>
    </lineage>
</organism>
<accession>A0AAX3UCY0</accession>
<protein>
    <submittedName>
        <fullName evidence="3">Uncharacterized protein</fullName>
    </submittedName>
</protein>
<dbReference type="EMBL" id="CP123735">
    <property type="protein sequence ID" value="WGO85408.1"/>
    <property type="molecule type" value="Genomic_DNA"/>
</dbReference>
<evidence type="ECO:0000313" key="4">
    <source>
        <dbReference type="Proteomes" id="UP000181860"/>
    </source>
</evidence>
<proteinExistence type="predicted"/>
<sequence length="163" mass="18269">MVENLNSKFQKANAQVKDNSLNNEDNFKPSTFAPVRESKTAPVQSQLDKVLPMIIGSSYLLVAVEQQESTDPKNVEVQIASVYTLRVISRKAKAFRDLIQIKVKNAKPIIGEEELDKVLLQQAKPIILRFEDIAHYAYMGGEALNASKAERLDVSVQEAMNHE</sequence>
<dbReference type="RefSeq" id="WP_013854907.1">
    <property type="nucleotide sequence ID" value="NZ_CP123735.1"/>
</dbReference>
<evidence type="ECO:0000313" key="3">
    <source>
        <dbReference type="EMBL" id="WGO85408.1"/>
    </source>
</evidence>
<reference evidence="2 4" key="1">
    <citation type="submission" date="2016-10" db="EMBL/GenBank/DDBJ databases">
        <authorList>
            <person name="Varghese N."/>
            <person name="Submissions S."/>
        </authorList>
    </citation>
    <scope>NUCLEOTIDE SEQUENCE [LARGE SCALE GENOMIC DNA]</scope>
    <source>
        <strain evidence="2 4">ATCC 43761</strain>
    </source>
</reference>
<feature type="region of interest" description="Disordered" evidence="1">
    <location>
        <begin position="1"/>
        <end position="32"/>
    </location>
</feature>
<gene>
    <name evidence="3" type="ORF">QEJ78_08555</name>
    <name evidence="2" type="ORF">SAMN02983011_02081</name>
</gene>
<keyword evidence="4" id="KW-1185">Reference proteome</keyword>
<reference evidence="3" key="3">
    <citation type="submission" date="2023-04" db="EMBL/GenBank/DDBJ databases">
        <authorList>
            <person name="Wang Y."/>
        </authorList>
    </citation>
    <scope>NUCLEOTIDE SEQUENCE</scope>
    <source>
        <strain evidence="3">ZW18</strain>
    </source>
</reference>
<dbReference type="Proteomes" id="UP001242513">
    <property type="component" value="Chromosome"/>
</dbReference>
<dbReference type="AlphaFoldDB" id="A0AAX3UCY0"/>